<evidence type="ECO:0000256" key="3">
    <source>
        <dbReference type="ARBA" id="ARBA00022723"/>
    </source>
</evidence>
<dbReference type="GO" id="GO:0046872">
    <property type="term" value="F:metal ion binding"/>
    <property type="evidence" value="ECO:0007669"/>
    <property type="project" value="UniProtKB-KW"/>
</dbReference>
<gene>
    <name evidence="8" type="ORF">PROFUN_12809</name>
</gene>
<keyword evidence="5" id="KW-0560">Oxidoreductase</keyword>
<dbReference type="SUPFAM" id="SSF51735">
    <property type="entry name" value="NAD(P)-binding Rossmann-fold domains"/>
    <property type="match status" value="1"/>
</dbReference>
<dbReference type="PANTHER" id="PTHR43350:SF17">
    <property type="entry name" value="NAD-DEPENDENT ALCOHOL DEHYDROGENASE"/>
    <property type="match status" value="1"/>
</dbReference>
<organism evidence="8 9">
    <name type="scientific">Planoprotostelium fungivorum</name>
    <dbReference type="NCBI Taxonomy" id="1890364"/>
    <lineage>
        <taxon>Eukaryota</taxon>
        <taxon>Amoebozoa</taxon>
        <taxon>Evosea</taxon>
        <taxon>Variosea</taxon>
        <taxon>Cavosteliida</taxon>
        <taxon>Cavosteliaceae</taxon>
        <taxon>Planoprotostelium</taxon>
    </lineage>
</organism>
<comment type="cofactor">
    <cofactor evidence="1">
        <name>Zn(2+)</name>
        <dbReference type="ChEBI" id="CHEBI:29105"/>
    </cofactor>
</comment>
<dbReference type="EMBL" id="MDYQ01000177">
    <property type="protein sequence ID" value="PRP79619.1"/>
    <property type="molecule type" value="Genomic_DNA"/>
</dbReference>
<evidence type="ECO:0000256" key="5">
    <source>
        <dbReference type="ARBA" id="ARBA00023002"/>
    </source>
</evidence>
<accession>A0A2P6N6N9</accession>
<keyword evidence="3" id="KW-0479">Metal-binding</keyword>
<dbReference type="PANTHER" id="PTHR43350">
    <property type="entry name" value="NAD-DEPENDENT ALCOHOL DEHYDROGENASE"/>
    <property type="match status" value="1"/>
</dbReference>
<dbReference type="AlphaFoldDB" id="A0A2P6N6N9"/>
<dbReference type="Gene3D" id="3.40.50.720">
    <property type="entry name" value="NAD(P)-binding Rossmann-like Domain"/>
    <property type="match status" value="1"/>
</dbReference>
<dbReference type="GO" id="GO:0016491">
    <property type="term" value="F:oxidoreductase activity"/>
    <property type="evidence" value="ECO:0007669"/>
    <property type="project" value="UniProtKB-KW"/>
</dbReference>
<dbReference type="InterPro" id="IPR013154">
    <property type="entry name" value="ADH-like_N"/>
</dbReference>
<dbReference type="InterPro" id="IPR036291">
    <property type="entry name" value="NAD(P)-bd_dom_sf"/>
</dbReference>
<evidence type="ECO:0000256" key="4">
    <source>
        <dbReference type="ARBA" id="ARBA00022833"/>
    </source>
</evidence>
<dbReference type="Gene3D" id="3.90.180.10">
    <property type="entry name" value="Medium-chain alcohol dehydrogenases, catalytic domain"/>
    <property type="match status" value="1"/>
</dbReference>
<evidence type="ECO:0000256" key="2">
    <source>
        <dbReference type="ARBA" id="ARBA00008072"/>
    </source>
</evidence>
<comment type="similarity">
    <text evidence="2">Belongs to the zinc-containing alcohol dehydrogenase family.</text>
</comment>
<feature type="domain" description="Alcohol dehydrogenase-like N-terminal" evidence="7">
    <location>
        <begin position="55"/>
        <end position="172"/>
    </location>
</feature>
<keyword evidence="4" id="KW-0862">Zinc</keyword>
<sequence>MSRTSSPARAFLGIFGIQPHRITIPSTSSMKAARLIELGKPLQVLQVEEPKLTHPGSVKLRVKAAYMARFAGQALSGQFGALKYHFPELPVTPGPVSIGIIEDFSDDVLDLNRGDTVVVGNCVSTGNLKDDRILIGWTKVGQLAGRTQDIYKDGACAEKMIVPATGIHLIPKVLTELYSYHELAALSYMSISYGAILRGDLRAGQVVIVNGSTGAIGAGVVMLCLAMGASKVIAVGRDRETLDKLRELDARRVVTVALDAPIAMKKQEIQRVAAEVDFPDHQGANLLVDCVGGADVTPESTMACLESLKRKGVAVLVGGFAVPLPLSYHYVVHKALDIRGSFMLEDTRSYGDLMRMVMGGQIDLKKFNILPFSLDRMNEAVGVAAKIKGLDYVVVDPSV</sequence>
<dbReference type="SUPFAM" id="SSF50129">
    <property type="entry name" value="GroES-like"/>
    <property type="match status" value="1"/>
</dbReference>
<dbReference type="STRING" id="1890364.A0A2P6N6N9"/>
<dbReference type="Pfam" id="PF08240">
    <property type="entry name" value="ADH_N"/>
    <property type="match status" value="1"/>
</dbReference>
<dbReference type="InterPro" id="IPR013149">
    <property type="entry name" value="ADH-like_C"/>
</dbReference>
<dbReference type="Proteomes" id="UP000241769">
    <property type="component" value="Unassembled WGS sequence"/>
</dbReference>
<evidence type="ECO:0000259" key="6">
    <source>
        <dbReference type="Pfam" id="PF00107"/>
    </source>
</evidence>
<proteinExistence type="inferred from homology"/>
<dbReference type="Pfam" id="PF00107">
    <property type="entry name" value="ADH_zinc_N"/>
    <property type="match status" value="1"/>
</dbReference>
<comment type="caution">
    <text evidence="8">The sequence shown here is derived from an EMBL/GenBank/DDBJ whole genome shotgun (WGS) entry which is preliminary data.</text>
</comment>
<evidence type="ECO:0000313" key="9">
    <source>
        <dbReference type="Proteomes" id="UP000241769"/>
    </source>
</evidence>
<reference evidence="8 9" key="1">
    <citation type="journal article" date="2018" name="Genome Biol. Evol.">
        <title>Multiple Roots of Fruiting Body Formation in Amoebozoa.</title>
        <authorList>
            <person name="Hillmann F."/>
            <person name="Forbes G."/>
            <person name="Novohradska S."/>
            <person name="Ferling I."/>
            <person name="Riege K."/>
            <person name="Groth M."/>
            <person name="Westermann M."/>
            <person name="Marz M."/>
            <person name="Spaller T."/>
            <person name="Winckler T."/>
            <person name="Schaap P."/>
            <person name="Glockner G."/>
        </authorList>
    </citation>
    <scope>NUCLEOTIDE SEQUENCE [LARGE SCALE GENOMIC DNA]</scope>
    <source>
        <strain evidence="8 9">Jena</strain>
    </source>
</reference>
<dbReference type="InParanoid" id="A0A2P6N6N9"/>
<protein>
    <submittedName>
        <fullName evidence="8">Alcohol dehydrogenase zinc-binding domain protein</fullName>
    </submittedName>
</protein>
<dbReference type="OrthoDB" id="9992527at2759"/>
<evidence type="ECO:0000256" key="1">
    <source>
        <dbReference type="ARBA" id="ARBA00001947"/>
    </source>
</evidence>
<keyword evidence="9" id="KW-1185">Reference proteome</keyword>
<feature type="domain" description="Alcohol dehydrogenase-like C-terminal" evidence="6">
    <location>
        <begin position="215"/>
        <end position="355"/>
    </location>
</feature>
<name>A0A2P6N6N9_9EUKA</name>
<dbReference type="InterPro" id="IPR011032">
    <property type="entry name" value="GroES-like_sf"/>
</dbReference>
<evidence type="ECO:0000313" key="8">
    <source>
        <dbReference type="EMBL" id="PRP79619.1"/>
    </source>
</evidence>
<evidence type="ECO:0000259" key="7">
    <source>
        <dbReference type="Pfam" id="PF08240"/>
    </source>
</evidence>